<dbReference type="PANTHER" id="PTHR35037:SF3">
    <property type="entry name" value="C-TERMINAL REGION OF AIDA-LIKE PROTEIN"/>
    <property type="match status" value="1"/>
</dbReference>
<feature type="compositionally biased region" description="Gly residues" evidence="1">
    <location>
        <begin position="453"/>
        <end position="463"/>
    </location>
</feature>
<dbReference type="InterPro" id="IPR015117">
    <property type="entry name" value="IdeS"/>
</dbReference>
<dbReference type="Proteomes" id="UP001331664">
    <property type="component" value="Unassembled WGS sequence"/>
</dbReference>
<feature type="signal peptide" evidence="2">
    <location>
        <begin position="1"/>
        <end position="23"/>
    </location>
</feature>
<dbReference type="InterPro" id="IPR006315">
    <property type="entry name" value="OM_autotransptr_brl_dom"/>
</dbReference>
<dbReference type="InterPro" id="IPR036709">
    <property type="entry name" value="Autotransporte_beta_dom_sf"/>
</dbReference>
<feature type="chain" id="PRO_5045530471" evidence="2">
    <location>
        <begin position="24"/>
        <end position="863"/>
    </location>
</feature>
<dbReference type="InterPro" id="IPR005546">
    <property type="entry name" value="Autotransporte_beta"/>
</dbReference>
<dbReference type="SUPFAM" id="SSF54001">
    <property type="entry name" value="Cysteine proteinases"/>
    <property type="match status" value="1"/>
</dbReference>
<evidence type="ECO:0000313" key="4">
    <source>
        <dbReference type="EMBL" id="MEE3744158.1"/>
    </source>
</evidence>
<accession>A0ABU7M3B7</accession>
<proteinExistence type="predicted"/>
<feature type="compositionally biased region" description="Low complexity" evidence="1">
    <location>
        <begin position="474"/>
        <end position="487"/>
    </location>
</feature>
<dbReference type="InterPro" id="IPR003991">
    <property type="entry name" value="Pertactin_virulence_factor"/>
</dbReference>
<evidence type="ECO:0000259" key="3">
    <source>
        <dbReference type="PROSITE" id="PS51208"/>
    </source>
</evidence>
<name>A0ABU7M3B7_9BACT</name>
<feature type="compositionally biased region" description="Low complexity" evidence="1">
    <location>
        <begin position="353"/>
        <end position="415"/>
    </location>
</feature>
<evidence type="ECO:0000313" key="5">
    <source>
        <dbReference type="Proteomes" id="UP001331664"/>
    </source>
</evidence>
<feature type="compositionally biased region" description="Low complexity" evidence="1">
    <location>
        <begin position="284"/>
        <end position="345"/>
    </location>
</feature>
<evidence type="ECO:0000256" key="2">
    <source>
        <dbReference type="SAM" id="SignalP"/>
    </source>
</evidence>
<dbReference type="PROSITE" id="PS51208">
    <property type="entry name" value="AUTOTRANSPORTER"/>
    <property type="match status" value="1"/>
</dbReference>
<reference evidence="4 5" key="1">
    <citation type="submission" date="2024-01" db="EMBL/GenBank/DDBJ databases">
        <title>Campylobacter porcellus sp. nov.</title>
        <authorList>
            <person name="Papic B."/>
            <person name="Gruntar I."/>
        </authorList>
    </citation>
    <scope>NUCLEOTIDE SEQUENCE [LARGE SCALE GENOMIC DNA]</scope>
    <source>
        <strain evidence="4 5">CX2-4855-23</strain>
    </source>
</reference>
<dbReference type="SUPFAM" id="SSF103515">
    <property type="entry name" value="Autotransporter"/>
    <property type="match status" value="1"/>
</dbReference>
<keyword evidence="5" id="KW-1185">Reference proteome</keyword>
<evidence type="ECO:0000256" key="1">
    <source>
        <dbReference type="SAM" id="MobiDB-lite"/>
    </source>
</evidence>
<protein>
    <submittedName>
        <fullName evidence="4">Autotransporter outer membrane beta-barrel domain-containing protein</fullName>
    </submittedName>
</protein>
<gene>
    <name evidence="4" type="ORF">V2I23_02455</name>
</gene>
<dbReference type="NCBIfam" id="TIGR01414">
    <property type="entry name" value="autotrans_barl"/>
    <property type="match status" value="1"/>
</dbReference>
<organism evidence="4 5">
    <name type="scientific">Campylobacter porcelli</name>
    <dbReference type="NCBI Taxonomy" id="1660073"/>
    <lineage>
        <taxon>Bacteria</taxon>
        <taxon>Pseudomonadati</taxon>
        <taxon>Campylobacterota</taxon>
        <taxon>Epsilonproteobacteria</taxon>
        <taxon>Campylobacterales</taxon>
        <taxon>Campylobacteraceae</taxon>
        <taxon>Campylobacter</taxon>
    </lineage>
</organism>
<dbReference type="InterPro" id="IPR038765">
    <property type="entry name" value="Papain-like_cys_pep_sf"/>
</dbReference>
<dbReference type="PANTHER" id="PTHR35037">
    <property type="entry name" value="C-TERMINAL REGION OF AIDA-LIKE PROTEIN"/>
    <property type="match status" value="1"/>
</dbReference>
<dbReference type="PRINTS" id="PR01484">
    <property type="entry name" value="PRTACTNFAMLY"/>
</dbReference>
<dbReference type="Gene3D" id="3.90.70.10">
    <property type="entry name" value="Cysteine proteinases"/>
    <property type="match status" value="1"/>
</dbReference>
<dbReference type="RefSeq" id="WP_330526005.1">
    <property type="nucleotide sequence ID" value="NZ_JAZBRD010000002.1"/>
</dbReference>
<feature type="compositionally biased region" description="Low complexity" evidence="1">
    <location>
        <begin position="423"/>
        <end position="452"/>
    </location>
</feature>
<feature type="region of interest" description="Disordered" evidence="1">
    <location>
        <begin position="284"/>
        <end position="495"/>
    </location>
</feature>
<dbReference type="InterPro" id="IPR051551">
    <property type="entry name" value="Autotransporter_adhesion"/>
</dbReference>
<keyword evidence="2" id="KW-0732">Signal</keyword>
<dbReference type="Gene3D" id="2.40.128.130">
    <property type="entry name" value="Autotransporter beta-domain"/>
    <property type="match status" value="1"/>
</dbReference>
<dbReference type="EMBL" id="JAZBRD010000002">
    <property type="protein sequence ID" value="MEE3744158.1"/>
    <property type="molecule type" value="Genomic_DNA"/>
</dbReference>
<sequence>MRLKLSKFAILACVSTLSTPLLADEFWASGVNINSGWSAYLQHPNQCWGAVAGNTLGWWQKNLTTNVDLKDGAPQGNKAITDWFYEKYPHIQGGLQPYRGMIYYLQEFSPNFKIYETHNQPTYLEREYGPTKISGAPFWTERYNYQSEGITKSLIENFKTGKVVAALTDDTHTVTLWGIEVDENGKIKKGYVSDSVTDRAGQLTLREVIGNYAPDNKGNETFRFLYSYYVSSTNTYVTDLYEIYSITYLSIDEARNNGTYKDTSNRKDCLLSVLPGSEWACGVSTSEGNQGNTGNQGSSGEGSNTGSTTPEGGNSGNQGSTGNEGNTGNESGNQSGSNQGSSGNQGNTGGSNSGSESGNQGNTGNQGSNGEGSNTGSTTPEGGNSGNQGSTGNEGNTGNESGNQSGSNQGSSGNQGNTGGSNSGSESGNQGNTGNQGSNGEGSNTGSTTPEGGNSGNQGGNTGGTLAPDVGNQSGSTSGSTSGSSTSNPSIEATTKSVQNAVSRYGELNLKIEEIGDTVFYKIQKNGKDIALYNPDLNLPLVQNKGLVNYDIKKDENGGIEIIKTTNQEALKEANDASKLSIDMNYVDINNLNKRMGELRGINATTGSWARVLSGEGSADGFENRFTHIQAGFDKQSQISSGSIFSGMTITHTKNDIDGNNAKGDVKAIGGGFYISGVFDSGWYIDAIAKYTRNNHKMDYNFPNMSLSFLNTDYNTNSLYLGGEFGYRFDFDNFYVEPQAEFVYLNNSGATIKNQNGFEMDIKGSDLLVGRAGFNFAREIWLGHIRAYALGGLSYQWEMVKNSEIVIDGESAKYNDKDSRMLMNLGLNMIASDNLRIGLTLEKSAFGDYDTDLAVNLNARYSF</sequence>
<dbReference type="Pfam" id="PF09028">
    <property type="entry name" value="Mac-1"/>
    <property type="match status" value="1"/>
</dbReference>
<dbReference type="SMART" id="SM00869">
    <property type="entry name" value="Autotransporter"/>
    <property type="match status" value="1"/>
</dbReference>
<comment type="caution">
    <text evidence="4">The sequence shown here is derived from an EMBL/GenBank/DDBJ whole genome shotgun (WGS) entry which is preliminary data.</text>
</comment>
<feature type="domain" description="Autotransporter" evidence="3">
    <location>
        <begin position="601"/>
        <end position="863"/>
    </location>
</feature>
<dbReference type="Pfam" id="PF03797">
    <property type="entry name" value="Autotransporter"/>
    <property type="match status" value="1"/>
</dbReference>